<sequence length="185" mass="18478">MRATLETLAIACLVGAVQAVLGVVGFATAFALSAPISVAPWTLVTGVYAHGSLGHLLANGIAVLLVGPLVERRTTRARFHAFVVVTGALAGVAQVTVGSLLGPSAAVLGLSGAAFALGGYLLAGNVVTATLFDRLRLSSRAQLALFGGLAVLLTVATAAPGVALVTHATGAFCGLLAGRVRLLER</sequence>
<keyword evidence="3 5" id="KW-1133">Transmembrane helix</keyword>
<evidence type="ECO:0000259" key="6">
    <source>
        <dbReference type="Pfam" id="PF01694"/>
    </source>
</evidence>
<dbReference type="RefSeq" id="WP_122105473.1">
    <property type="nucleotide sequence ID" value="NZ_JBHSKV010000008.1"/>
</dbReference>
<keyword evidence="8" id="KW-1185">Reference proteome</keyword>
<reference evidence="7 8" key="1">
    <citation type="journal article" date="2019" name="Int. J. Syst. Evol. Microbiol.">
        <title>The Global Catalogue of Microorganisms (GCM) 10K type strain sequencing project: providing services to taxonomists for standard genome sequencing and annotation.</title>
        <authorList>
            <consortium name="The Broad Institute Genomics Platform"/>
            <consortium name="The Broad Institute Genome Sequencing Center for Infectious Disease"/>
            <person name="Wu L."/>
            <person name="Ma J."/>
        </authorList>
    </citation>
    <scope>NUCLEOTIDE SEQUENCE [LARGE SCALE GENOMIC DNA]</scope>
    <source>
        <strain evidence="7 8">CGMCC 1.16026</strain>
    </source>
</reference>
<evidence type="ECO:0000313" key="7">
    <source>
        <dbReference type="EMBL" id="MFC5134381.1"/>
    </source>
</evidence>
<dbReference type="EC" id="3.4.21.-" evidence="7"/>
<feature type="transmembrane region" description="Helical" evidence="5">
    <location>
        <begin position="47"/>
        <end position="67"/>
    </location>
</feature>
<protein>
    <submittedName>
        <fullName evidence="7">Rhomboid family intramembrane serine protease</fullName>
        <ecNumber evidence="7">3.4.21.-</ecNumber>
    </submittedName>
</protein>
<evidence type="ECO:0000256" key="3">
    <source>
        <dbReference type="ARBA" id="ARBA00022989"/>
    </source>
</evidence>
<name>A0ABD5QQL3_9EURY</name>
<dbReference type="PANTHER" id="PTHR43066">
    <property type="entry name" value="RHOMBOID-RELATED PROTEIN"/>
    <property type="match status" value="1"/>
</dbReference>
<accession>A0ABD5QQL3</accession>
<keyword evidence="7" id="KW-0645">Protease</keyword>
<dbReference type="GO" id="GO:0016020">
    <property type="term" value="C:membrane"/>
    <property type="evidence" value="ECO:0007669"/>
    <property type="project" value="UniProtKB-SubCell"/>
</dbReference>
<comment type="subcellular location">
    <subcellularLocation>
        <location evidence="1">Membrane</location>
        <topology evidence="1">Multi-pass membrane protein</topology>
    </subcellularLocation>
</comment>
<dbReference type="InterPro" id="IPR022764">
    <property type="entry name" value="Peptidase_S54_rhomboid_dom"/>
</dbReference>
<dbReference type="EMBL" id="JBHSKV010000008">
    <property type="protein sequence ID" value="MFC5134381.1"/>
    <property type="molecule type" value="Genomic_DNA"/>
</dbReference>
<keyword evidence="7" id="KW-0378">Hydrolase</keyword>
<evidence type="ECO:0000256" key="2">
    <source>
        <dbReference type="ARBA" id="ARBA00022692"/>
    </source>
</evidence>
<gene>
    <name evidence="7" type="ORF">ACFPJA_06565</name>
</gene>
<dbReference type="InterPro" id="IPR035952">
    <property type="entry name" value="Rhomboid-like_sf"/>
</dbReference>
<dbReference type="Pfam" id="PF01694">
    <property type="entry name" value="Rhomboid"/>
    <property type="match status" value="1"/>
</dbReference>
<evidence type="ECO:0000256" key="5">
    <source>
        <dbReference type="SAM" id="Phobius"/>
    </source>
</evidence>
<proteinExistence type="predicted"/>
<dbReference type="AlphaFoldDB" id="A0ABD5QQL3"/>
<feature type="domain" description="Peptidase S54 rhomboid" evidence="6">
    <location>
        <begin position="40"/>
        <end position="180"/>
    </location>
</feature>
<keyword evidence="4 5" id="KW-0472">Membrane</keyword>
<dbReference type="GO" id="GO:0008233">
    <property type="term" value="F:peptidase activity"/>
    <property type="evidence" value="ECO:0007669"/>
    <property type="project" value="UniProtKB-KW"/>
</dbReference>
<evidence type="ECO:0000256" key="1">
    <source>
        <dbReference type="ARBA" id="ARBA00004141"/>
    </source>
</evidence>
<evidence type="ECO:0000313" key="8">
    <source>
        <dbReference type="Proteomes" id="UP001596145"/>
    </source>
</evidence>
<dbReference type="Gene3D" id="1.20.1540.10">
    <property type="entry name" value="Rhomboid-like"/>
    <property type="match status" value="1"/>
</dbReference>
<feature type="transmembrane region" description="Helical" evidence="5">
    <location>
        <begin position="144"/>
        <end position="177"/>
    </location>
</feature>
<organism evidence="7 8">
    <name type="scientific">Halorubrum glutamatedens</name>
    <dbReference type="NCBI Taxonomy" id="2707018"/>
    <lineage>
        <taxon>Archaea</taxon>
        <taxon>Methanobacteriati</taxon>
        <taxon>Methanobacteriota</taxon>
        <taxon>Stenosarchaea group</taxon>
        <taxon>Halobacteria</taxon>
        <taxon>Halobacteriales</taxon>
        <taxon>Haloferacaceae</taxon>
        <taxon>Halorubrum</taxon>
    </lineage>
</organism>
<evidence type="ECO:0000256" key="4">
    <source>
        <dbReference type="ARBA" id="ARBA00023136"/>
    </source>
</evidence>
<feature type="transmembrane region" description="Helical" evidence="5">
    <location>
        <begin position="107"/>
        <end position="132"/>
    </location>
</feature>
<feature type="transmembrane region" description="Helical" evidence="5">
    <location>
        <begin position="79"/>
        <end position="101"/>
    </location>
</feature>
<keyword evidence="2 5" id="KW-0812">Transmembrane</keyword>
<dbReference type="GO" id="GO:0006508">
    <property type="term" value="P:proteolysis"/>
    <property type="evidence" value="ECO:0007669"/>
    <property type="project" value="UniProtKB-KW"/>
</dbReference>
<dbReference type="Proteomes" id="UP001596145">
    <property type="component" value="Unassembled WGS sequence"/>
</dbReference>
<comment type="caution">
    <text evidence="7">The sequence shown here is derived from an EMBL/GenBank/DDBJ whole genome shotgun (WGS) entry which is preliminary data.</text>
</comment>
<dbReference type="PANTHER" id="PTHR43066:SF11">
    <property type="entry name" value="PEPTIDASE S54 RHOMBOID DOMAIN-CONTAINING PROTEIN"/>
    <property type="match status" value="1"/>
</dbReference>
<dbReference type="SUPFAM" id="SSF144091">
    <property type="entry name" value="Rhomboid-like"/>
    <property type="match status" value="1"/>
</dbReference>